<feature type="compositionally biased region" description="Basic and acidic residues" evidence="1">
    <location>
        <begin position="75"/>
        <end position="86"/>
    </location>
</feature>
<feature type="compositionally biased region" description="Basic and acidic residues" evidence="1">
    <location>
        <begin position="321"/>
        <end position="331"/>
    </location>
</feature>
<evidence type="ECO:0000313" key="4">
    <source>
        <dbReference type="RefSeq" id="XP_026295902.1"/>
    </source>
</evidence>
<dbReference type="OrthoDB" id="7617258at2759"/>
<dbReference type="EnsemblMetazoa" id="XM_026440117">
    <property type="protein sequence ID" value="XP_026295902"/>
    <property type="gene ID" value="LOC113218517"/>
</dbReference>
<feature type="region of interest" description="Disordered" evidence="1">
    <location>
        <begin position="169"/>
        <end position="219"/>
    </location>
</feature>
<dbReference type="AlphaFoldDB" id="A0A7M7L6K7"/>
<evidence type="ECO:0000256" key="1">
    <source>
        <dbReference type="SAM" id="MobiDB-lite"/>
    </source>
</evidence>
<dbReference type="Proteomes" id="UP000005203">
    <property type="component" value="Linkage group LG4"/>
</dbReference>
<feature type="compositionally biased region" description="Basic and acidic residues" evidence="1">
    <location>
        <begin position="92"/>
        <end position="102"/>
    </location>
</feature>
<feature type="compositionally biased region" description="Basic and acidic residues" evidence="1">
    <location>
        <begin position="287"/>
        <end position="313"/>
    </location>
</feature>
<reference evidence="4" key="2">
    <citation type="submission" date="2025-04" db="UniProtKB">
        <authorList>
            <consortium name="RefSeq"/>
        </authorList>
    </citation>
    <scope>IDENTIFICATION</scope>
    <source>
        <strain evidence="4">DH4</strain>
        <tissue evidence="4">Whole body</tissue>
    </source>
</reference>
<reference evidence="2" key="1">
    <citation type="submission" date="2021-01" db="UniProtKB">
        <authorList>
            <consortium name="EnsemblMetazoa"/>
        </authorList>
    </citation>
    <scope>IDENTIFICATION</scope>
    <source>
        <strain evidence="2">DH4</strain>
    </source>
</reference>
<dbReference type="GeneID" id="113218517"/>
<name>A0A7M7L6K7_APIME</name>
<organism evidence="2">
    <name type="scientific">Apis mellifera</name>
    <name type="common">Honeybee</name>
    <dbReference type="NCBI Taxonomy" id="7460"/>
    <lineage>
        <taxon>Eukaryota</taxon>
        <taxon>Metazoa</taxon>
        <taxon>Ecdysozoa</taxon>
        <taxon>Arthropoda</taxon>
        <taxon>Hexapoda</taxon>
        <taxon>Insecta</taxon>
        <taxon>Pterygota</taxon>
        <taxon>Neoptera</taxon>
        <taxon>Endopterygota</taxon>
        <taxon>Hymenoptera</taxon>
        <taxon>Apocrita</taxon>
        <taxon>Aculeata</taxon>
        <taxon>Apoidea</taxon>
        <taxon>Anthophila</taxon>
        <taxon>Apidae</taxon>
        <taxon>Apis</taxon>
    </lineage>
</organism>
<dbReference type="RefSeq" id="XP_026295902.1">
    <property type="nucleotide sequence ID" value="XM_026440117.1"/>
</dbReference>
<proteinExistence type="predicted"/>
<accession>A0A8B8GW46</accession>
<feature type="compositionally biased region" description="Low complexity" evidence="1">
    <location>
        <begin position="180"/>
        <end position="193"/>
    </location>
</feature>
<dbReference type="KEGG" id="ame:113218517"/>
<protein>
    <submittedName>
        <fullName evidence="4">Mediator of RNA polymerase II transcription subunit 24</fullName>
    </submittedName>
</protein>
<keyword evidence="3" id="KW-1185">Reference proteome</keyword>
<evidence type="ECO:0000313" key="3">
    <source>
        <dbReference type="Proteomes" id="UP000005203"/>
    </source>
</evidence>
<feature type="compositionally biased region" description="Basic and acidic residues" evidence="1">
    <location>
        <begin position="169"/>
        <end position="178"/>
    </location>
</feature>
<feature type="region of interest" description="Disordered" evidence="1">
    <location>
        <begin position="70"/>
        <end position="130"/>
    </location>
</feature>
<feature type="compositionally biased region" description="Basic and acidic residues" evidence="1">
    <location>
        <begin position="109"/>
        <end position="119"/>
    </location>
</feature>
<sequence length="414" mass="48355">MQKNLGNDNNTKDSREFDDIKIKKNIMNEDSIKRESRENYINIQDHQRDVNDTTSLDILDYDPNKIPYVEVPDYSDIREESLDEKDRRRKEGKSDFIDRETSKTNYDNSEEKSVRDSLKGKGNLIEGLNDSNFTNFKTYTNIKELEDENKSDDFEEEFVSFERLKSDKFEEDKEEKRLNVARNGNNNLNNSNVDEGENGEPRGEDPEEDTGSESGPIIFDINEYRKPFDLDEFLKDDPIMKKLKLLEKETRAKYGQSGKRVSADFNESESDNAFRERADGQRNSADTFDRLSKSHRSTDSIFRKAKEGIKNPEDSNEEDERFVSKEEKENDPLPGFESEEKPLRRYFTEGAIRNLKGDTYEALSAILGRKSRVSRLNGDVDERMEAGDEEGYKNFWPLEYKSPRVDMEAQERRK</sequence>
<feature type="region of interest" description="Disordered" evidence="1">
    <location>
        <begin position="249"/>
        <end position="342"/>
    </location>
</feature>
<evidence type="ECO:0000313" key="2">
    <source>
        <dbReference type="EnsemblMetazoa" id="XP_026295902"/>
    </source>
</evidence>
<gene>
    <name evidence="4" type="primary">LOC113218517</name>
</gene>
<accession>A0A7M7L6K7</accession>